<organism evidence="6 7">
    <name type="scientific">Agrococcus sediminis</name>
    <dbReference type="NCBI Taxonomy" id="2599924"/>
    <lineage>
        <taxon>Bacteria</taxon>
        <taxon>Bacillati</taxon>
        <taxon>Actinomycetota</taxon>
        <taxon>Actinomycetes</taxon>
        <taxon>Micrococcales</taxon>
        <taxon>Microbacteriaceae</taxon>
        <taxon>Agrococcus</taxon>
    </lineage>
</organism>
<dbReference type="OrthoDB" id="9769628at2"/>
<evidence type="ECO:0000256" key="5">
    <source>
        <dbReference type="HAMAP-Rule" id="MF_01609"/>
    </source>
</evidence>
<dbReference type="Proteomes" id="UP000323221">
    <property type="component" value="Unassembled WGS sequence"/>
</dbReference>
<dbReference type="PANTHER" id="PTHR36510:SF1">
    <property type="entry name" value="GLUTAMATE--CYSTEINE LIGASE 2-RELATED"/>
    <property type="match status" value="1"/>
</dbReference>
<evidence type="ECO:0000313" key="7">
    <source>
        <dbReference type="Proteomes" id="UP000323221"/>
    </source>
</evidence>
<dbReference type="InterPro" id="IPR014746">
    <property type="entry name" value="Gln_synth/guanido_kin_cat_dom"/>
</dbReference>
<dbReference type="InterPro" id="IPR011793">
    <property type="entry name" value="YbdK"/>
</dbReference>
<comment type="similarity">
    <text evidence="5">Belongs to the glutamate--cysteine ligase type 2 family. YbdK subfamily.</text>
</comment>
<comment type="function">
    <text evidence="5">ATP-dependent carboxylate-amine ligase which exhibits weak glutamate--cysteine ligase activity.</text>
</comment>
<dbReference type="HAMAP" id="MF_01609">
    <property type="entry name" value="Glu_cys_ligase_2"/>
    <property type="match status" value="1"/>
</dbReference>
<evidence type="ECO:0000313" key="6">
    <source>
        <dbReference type="EMBL" id="KAA6436232.1"/>
    </source>
</evidence>
<evidence type="ECO:0000256" key="1">
    <source>
        <dbReference type="ARBA" id="ARBA00022598"/>
    </source>
</evidence>
<comment type="catalytic activity">
    <reaction evidence="4 5">
        <text>L-cysteine + L-glutamate + ATP = gamma-L-glutamyl-L-cysteine + ADP + phosphate + H(+)</text>
        <dbReference type="Rhea" id="RHEA:13285"/>
        <dbReference type="ChEBI" id="CHEBI:15378"/>
        <dbReference type="ChEBI" id="CHEBI:29985"/>
        <dbReference type="ChEBI" id="CHEBI:30616"/>
        <dbReference type="ChEBI" id="CHEBI:35235"/>
        <dbReference type="ChEBI" id="CHEBI:43474"/>
        <dbReference type="ChEBI" id="CHEBI:58173"/>
        <dbReference type="ChEBI" id="CHEBI:456216"/>
        <dbReference type="EC" id="6.3.2.2"/>
    </reaction>
</comment>
<evidence type="ECO:0000256" key="2">
    <source>
        <dbReference type="ARBA" id="ARBA00022741"/>
    </source>
</evidence>
<proteinExistence type="inferred from homology"/>
<dbReference type="GO" id="GO:0042398">
    <property type="term" value="P:modified amino acid biosynthetic process"/>
    <property type="evidence" value="ECO:0007669"/>
    <property type="project" value="InterPro"/>
</dbReference>
<dbReference type="AlphaFoldDB" id="A0A5M8QPX1"/>
<keyword evidence="1 5" id="KW-0436">Ligase</keyword>
<reference evidence="6 7" key="1">
    <citation type="submission" date="2019-08" db="EMBL/GenBank/DDBJ databases">
        <title>Agrococcus lahaulensis sp. nov., isolated from a cold desert of the Indian Himalayas.</title>
        <authorList>
            <person name="Qu J.H."/>
        </authorList>
    </citation>
    <scope>NUCLEOTIDE SEQUENCE [LARGE SCALE GENOMIC DNA]</scope>
    <source>
        <strain evidence="6 7">NS18</strain>
    </source>
</reference>
<dbReference type="Pfam" id="PF04107">
    <property type="entry name" value="GCS2"/>
    <property type="match status" value="1"/>
</dbReference>
<evidence type="ECO:0000256" key="3">
    <source>
        <dbReference type="ARBA" id="ARBA00022840"/>
    </source>
</evidence>
<evidence type="ECO:0000256" key="4">
    <source>
        <dbReference type="ARBA" id="ARBA00048819"/>
    </source>
</evidence>
<dbReference type="PANTHER" id="PTHR36510">
    <property type="entry name" value="GLUTAMATE--CYSTEINE LIGASE 2-RELATED"/>
    <property type="match status" value="1"/>
</dbReference>
<accession>A0A5M8QPX1</accession>
<gene>
    <name evidence="6" type="ORF">FQ330_02135</name>
</gene>
<dbReference type="InterPro" id="IPR050141">
    <property type="entry name" value="GCL_type2/YbdK_subfam"/>
</dbReference>
<keyword evidence="3 5" id="KW-0067">ATP-binding</keyword>
<keyword evidence="2 5" id="KW-0547">Nucleotide-binding</keyword>
<protein>
    <recommendedName>
        <fullName evidence="5">Putative glutamate--cysteine ligase 2</fullName>
        <ecNumber evidence="5">6.3.2.2</ecNumber>
    </recommendedName>
    <alternativeName>
        <fullName evidence="5">Gamma-glutamylcysteine synthetase 2</fullName>
        <shortName evidence="5">GCS 2</shortName>
        <shortName evidence="5">Gamma-GCS 2</shortName>
    </alternativeName>
</protein>
<dbReference type="EC" id="6.3.2.2" evidence="5"/>
<dbReference type="NCBIfam" id="TIGR02050">
    <property type="entry name" value="gshA_cyan_rel"/>
    <property type="match status" value="1"/>
</dbReference>
<keyword evidence="7" id="KW-1185">Reference proteome</keyword>
<dbReference type="GO" id="GO:0004357">
    <property type="term" value="F:glutamate-cysteine ligase activity"/>
    <property type="evidence" value="ECO:0007669"/>
    <property type="project" value="UniProtKB-EC"/>
</dbReference>
<sequence>MIRGMTVLLPNRRTPRTFGVEEEVVLLEPGTLAPVDVADAVIEEIADLDASYGWVGHEFLRAQLEFSSPVLDDAAAADRVVREWRRVLAGAAGRRGLIAASIGTPHGPGVSSVAEGERYERFVAELGAVRPDHSIQGLHVHVGIASREEGVLIMRALRPWLAPLIALTANSPCFAGRDTGFASWRTLVGRRFTTASVPPDFADAADYERRVAALVGLGTTLDSGAIAWMMRLAERYPTVELRVFDAQLSADDTIEAALLTRALVETAAAGALPHDPAAAHAEHLDAAVWHAARHGLDAGLVDPTTASVAPAWDVIERMLEAASPALDAAGDRGRVESLLERTRAAGNGAARQRAALAEGLPALERLLRTSFADSPVVE</sequence>
<comment type="caution">
    <text evidence="6">The sequence shown here is derived from an EMBL/GenBank/DDBJ whole genome shotgun (WGS) entry which is preliminary data.</text>
</comment>
<dbReference type="EMBL" id="VOIR01000011">
    <property type="protein sequence ID" value="KAA6436232.1"/>
    <property type="molecule type" value="Genomic_DNA"/>
</dbReference>
<dbReference type="Gene3D" id="3.30.590.20">
    <property type="match status" value="1"/>
</dbReference>
<name>A0A5M8QPX1_9MICO</name>
<dbReference type="GO" id="GO:0005524">
    <property type="term" value="F:ATP binding"/>
    <property type="evidence" value="ECO:0007669"/>
    <property type="project" value="UniProtKB-KW"/>
</dbReference>
<dbReference type="SUPFAM" id="SSF55931">
    <property type="entry name" value="Glutamine synthetase/guanido kinase"/>
    <property type="match status" value="1"/>
</dbReference>
<dbReference type="InterPro" id="IPR006336">
    <property type="entry name" value="GCS2"/>
</dbReference>